<keyword evidence="3" id="KW-1185">Reference proteome</keyword>
<evidence type="ECO:0000313" key="2">
    <source>
        <dbReference type="EMBL" id="CDN49952.1"/>
    </source>
</evidence>
<dbReference type="PROSITE" id="PS51257">
    <property type="entry name" value="PROKAR_LIPOPROTEIN"/>
    <property type="match status" value="1"/>
</dbReference>
<evidence type="ECO:0000259" key="1">
    <source>
        <dbReference type="Pfam" id="PF13441"/>
    </source>
</evidence>
<dbReference type="Proteomes" id="UP000028181">
    <property type="component" value="Chromosome I"/>
</dbReference>
<dbReference type="EMBL" id="HG938353">
    <property type="protein sequence ID" value="CDN49952.1"/>
    <property type="molecule type" value="Genomic_DNA"/>
</dbReference>
<dbReference type="InterPro" id="IPR027367">
    <property type="entry name" value="Gly-zipper_YMGG"/>
</dbReference>
<name>A0A068SUH6_NEOGA</name>
<reference evidence="3" key="1">
    <citation type="journal article" date="2014" name="BMC Genomics">
        <title>Genome sequencing of two Neorhizobium galegae strains reveals a noeT gene responsible for the unusual acetylation of the nodulation factors.</title>
        <authorList>
            <person name="Osterman J."/>
            <person name="Marsh J."/>
            <person name="Laine P.K."/>
            <person name="Zeng Z."/>
            <person name="Alatalo E."/>
            <person name="Sullivan J.T."/>
            <person name="Young J.P."/>
            <person name="Thomas-Oates J."/>
            <person name="Paulin L."/>
            <person name="Lindstrom K."/>
        </authorList>
    </citation>
    <scope>NUCLEOTIDE SEQUENCE [LARGE SCALE GENOMIC DNA]</scope>
    <source>
        <strain evidence="3">HAMBI 540</strain>
    </source>
</reference>
<dbReference type="PATRIC" id="fig|1028800.3.peg.3850"/>
<dbReference type="Pfam" id="PF13441">
    <property type="entry name" value="Gly-zipper_YMGG"/>
    <property type="match status" value="1"/>
</dbReference>
<accession>A0A068SUH6</accession>
<evidence type="ECO:0000313" key="3">
    <source>
        <dbReference type="Proteomes" id="UP000028181"/>
    </source>
</evidence>
<feature type="domain" description="YMGG-like Gly-zipper" evidence="1">
    <location>
        <begin position="30"/>
        <end position="71"/>
    </location>
</feature>
<proteinExistence type="predicted"/>
<dbReference type="HOGENOM" id="CLU_158447_0_4_5"/>
<dbReference type="KEGG" id="ngg:RG540_CH37960"/>
<sequence length="94" mass="9633">MCTKGRETNMMKKILIAGCMIGTLASCTATERGTAIGAGTGAVIGGAVSNSWGGAAVGAVAGGLVGAAIGHSSERRGYCIYRDRYGRRYEARCR</sequence>
<dbReference type="eggNOG" id="ENOG5033CMS">
    <property type="taxonomic scope" value="Bacteria"/>
</dbReference>
<dbReference type="AlphaFoldDB" id="A0A068SUH6"/>
<protein>
    <submittedName>
        <fullName evidence="2">Surface antigen family protein</fullName>
    </submittedName>
</protein>
<organism evidence="2 3">
    <name type="scientific">Neorhizobium galegae bv. orientalis str. HAMBI 540</name>
    <dbReference type="NCBI Taxonomy" id="1028800"/>
    <lineage>
        <taxon>Bacteria</taxon>
        <taxon>Pseudomonadati</taxon>
        <taxon>Pseudomonadota</taxon>
        <taxon>Alphaproteobacteria</taxon>
        <taxon>Hyphomicrobiales</taxon>
        <taxon>Rhizobiaceae</taxon>
        <taxon>Rhizobium/Agrobacterium group</taxon>
        <taxon>Neorhizobium</taxon>
    </lineage>
</organism>
<gene>
    <name evidence="2" type="ORF">RG540_CH37960</name>
</gene>